<comment type="caution">
    <text evidence="1">The sequence shown here is derived from an EMBL/GenBank/DDBJ whole genome shotgun (WGS) entry which is preliminary data.</text>
</comment>
<dbReference type="AlphaFoldDB" id="A0A919MRN5"/>
<dbReference type="EMBL" id="BOMV01000056">
    <property type="protein sequence ID" value="GIE97401.1"/>
    <property type="molecule type" value="Genomic_DNA"/>
</dbReference>
<evidence type="ECO:0000313" key="1">
    <source>
        <dbReference type="EMBL" id="GIE97401.1"/>
    </source>
</evidence>
<organism evidence="1 2">
    <name type="scientific">Paractinoplanes rishiriensis</name>
    <dbReference type="NCBI Taxonomy" id="1050105"/>
    <lineage>
        <taxon>Bacteria</taxon>
        <taxon>Bacillati</taxon>
        <taxon>Actinomycetota</taxon>
        <taxon>Actinomycetes</taxon>
        <taxon>Micromonosporales</taxon>
        <taxon>Micromonosporaceae</taxon>
        <taxon>Paractinoplanes</taxon>
    </lineage>
</organism>
<protein>
    <submittedName>
        <fullName evidence="1">Uncharacterized protein</fullName>
    </submittedName>
</protein>
<dbReference type="Proteomes" id="UP000636960">
    <property type="component" value="Unassembled WGS sequence"/>
</dbReference>
<evidence type="ECO:0000313" key="2">
    <source>
        <dbReference type="Proteomes" id="UP000636960"/>
    </source>
</evidence>
<dbReference type="RefSeq" id="WP_203784306.1">
    <property type="nucleotide sequence ID" value="NZ_BOMV01000056.1"/>
</dbReference>
<proteinExistence type="predicted"/>
<keyword evidence="2" id="KW-1185">Reference proteome</keyword>
<name>A0A919MRN5_9ACTN</name>
<gene>
    <name evidence="1" type="ORF">Ari01nite_48660</name>
</gene>
<reference evidence="1" key="1">
    <citation type="submission" date="2021-01" db="EMBL/GenBank/DDBJ databases">
        <title>Whole genome shotgun sequence of Actinoplanes rishiriensis NBRC 108556.</title>
        <authorList>
            <person name="Komaki H."/>
            <person name="Tamura T."/>
        </authorList>
    </citation>
    <scope>NUCLEOTIDE SEQUENCE</scope>
    <source>
        <strain evidence="1">NBRC 108556</strain>
    </source>
</reference>
<sequence>MWKRVAPGAVPAGLTFGASRRENAGAATTQSQLADAQGRDFGFALTSSYLNEAQYKSITVDKFKRFATRTP</sequence>
<accession>A0A919MRN5</accession>